<comment type="catalytic activity">
    <reaction evidence="11">
        <text>Couples ATP hydrolysis with the unwinding of duplex DNA by translocating in the 3'-5' direction.</text>
        <dbReference type="EC" id="5.6.2.4"/>
    </reaction>
</comment>
<dbReference type="FunFam" id="3.40.50.300:FF:000296">
    <property type="entry name" value="ATP-dependent DNA helicase RecQ"/>
    <property type="match status" value="1"/>
</dbReference>
<evidence type="ECO:0000256" key="7">
    <source>
        <dbReference type="ARBA" id="ARBA00022806"/>
    </source>
</evidence>
<proteinExistence type="inferred from homology"/>
<evidence type="ECO:0000256" key="2">
    <source>
        <dbReference type="ARBA" id="ARBA00001947"/>
    </source>
</evidence>
<feature type="domain" description="HRDC" evidence="16">
    <location>
        <begin position="730"/>
        <end position="810"/>
    </location>
</feature>
<dbReference type="Pfam" id="PF09382">
    <property type="entry name" value="RQC"/>
    <property type="match status" value="1"/>
</dbReference>
<evidence type="ECO:0000256" key="12">
    <source>
        <dbReference type="ARBA" id="ARBA00034808"/>
    </source>
</evidence>
<dbReference type="EC" id="5.6.2.4" evidence="12"/>
<evidence type="ECO:0000256" key="8">
    <source>
        <dbReference type="ARBA" id="ARBA00022840"/>
    </source>
</evidence>
<dbReference type="NCBIfam" id="TIGR00614">
    <property type="entry name" value="recQ_fam"/>
    <property type="match status" value="1"/>
</dbReference>
<evidence type="ECO:0000313" key="20">
    <source>
        <dbReference type="Proteomes" id="UP000315082"/>
    </source>
</evidence>
<dbReference type="SUPFAM" id="SSF52540">
    <property type="entry name" value="P-loop containing nucleoside triphosphate hydrolases"/>
    <property type="match status" value="1"/>
</dbReference>
<dbReference type="InterPro" id="IPR032284">
    <property type="entry name" value="RecQ_Zn-bd"/>
</dbReference>
<comment type="cofactor">
    <cofactor evidence="1">
        <name>Mg(2+)</name>
        <dbReference type="ChEBI" id="CHEBI:18420"/>
    </cofactor>
</comment>
<dbReference type="Pfam" id="PF00271">
    <property type="entry name" value="Helicase_C"/>
    <property type="match status" value="1"/>
</dbReference>
<dbReference type="EMBL" id="CP036348">
    <property type="protein sequence ID" value="QDV67306.1"/>
    <property type="molecule type" value="Genomic_DNA"/>
</dbReference>
<dbReference type="InterPro" id="IPR036390">
    <property type="entry name" value="WH_DNA-bd_sf"/>
</dbReference>
<evidence type="ECO:0000259" key="18">
    <source>
        <dbReference type="PROSITE" id="PS51194"/>
    </source>
</evidence>
<evidence type="ECO:0000256" key="4">
    <source>
        <dbReference type="ARBA" id="ARBA00022723"/>
    </source>
</evidence>
<evidence type="ECO:0000256" key="11">
    <source>
        <dbReference type="ARBA" id="ARBA00034617"/>
    </source>
</evidence>
<evidence type="ECO:0000256" key="10">
    <source>
        <dbReference type="ARBA" id="ARBA00023235"/>
    </source>
</evidence>
<keyword evidence="8" id="KW-0067">ATP-binding</keyword>
<sequence length="996" mass="110423">MPSTLSPSDFLDRFGLTQFRSGQEAVIQQVLDGKDVLCVMPTGGGKSLCYQLPSVMLDGLTIVVSPLIALMQDQVDVLQKKGFRATLINSSLKPAEQFDRMQAMAEGKYDLIYIAPERLRNSRFLESVRKTKVSLLAVDEAHCISEWGHDFRPDYARLGQFRIRNLGGVQTIALTATATPTVRDDIVKLLSLHEPKPFITGFARENLRFAVTPCGSDREKDQRLAEFLRGQKGIGIIYAATRKRCEEIALWLPGKLGKPVGIYHGGLDPQQRRSVQEDFMAGKLAAIVATNAFGMGIDKSDIRYVVHYNMPGSLEAYYQEAGRAGRDGLPSECLLLFSYSDRYIQEFFIENNYPTRDVVAAVYKFLHSRTDDPIEMTLDQIREKIGLQVGGEAIGTAERLLAKTGVLERLDSSANQAIIRIDSTLPTLVDMLPREAKVRRRVLQAAEKIIGDRREEDVYFSLDRIVKSTDQSRESVTRTLRELSRLRDFDYVPPFRGRAIHFRKRDVPFNDLKIDFVELERRKRAEYEKLDHVIRFAQTPNCRQLAVLNYFGDPAADVCGNCDRCDLTQPRKNAAVTTAAAVPLTAEETEEQQLITQLVRIVLSALARTHGRFGKGLVAQMLAGSQNKKLQQLKLDRLSTFGLLKGLKQAQVTDLLDAVCSVGMAQQIEVTQRRPTVKLTDFGQEVMKGNQPVPVAFTIARPLKIKAMALVRKMAAAEEVAETPAEKPKPTANPDLLKTLRKWRLEAANELGVPAYRIVSNATLEAIAAKQPQSVSELESIRGIVPETVEQYGYALTQLITSQLSEADDLPDDDIDLDPSYDELSDDDDDVPQPPISGNEASVALDHGEPKPLANRDSGQPKDLLWDANAPTKSVSGGGAFGEAKPATPEEAPTRQVTGDGDAFWTWKLLQDGYSADQCCEIRRIDQGTLLSHLIAAARDQRPVPLDWVAGEEAKLLATIAAATDSAATLDGLIPSHWDPKLLQLARETRRPQGRG</sequence>
<dbReference type="CDD" id="cd17920">
    <property type="entry name" value="DEXHc_RecQ"/>
    <property type="match status" value="1"/>
</dbReference>
<dbReference type="Pfam" id="PF16124">
    <property type="entry name" value="RecQ_Zn_bind"/>
    <property type="match status" value="1"/>
</dbReference>
<dbReference type="GO" id="GO:0043138">
    <property type="term" value="F:3'-5' DNA helicase activity"/>
    <property type="evidence" value="ECO:0007669"/>
    <property type="project" value="UniProtKB-EC"/>
</dbReference>
<dbReference type="InterPro" id="IPR027417">
    <property type="entry name" value="P-loop_NTPase"/>
</dbReference>
<keyword evidence="20" id="KW-1185">Reference proteome</keyword>
<evidence type="ECO:0000313" key="19">
    <source>
        <dbReference type="EMBL" id="QDV67306.1"/>
    </source>
</evidence>
<dbReference type="Pfam" id="PF00570">
    <property type="entry name" value="HRDC"/>
    <property type="match status" value="1"/>
</dbReference>
<reference evidence="19 20" key="1">
    <citation type="submission" date="2019-02" db="EMBL/GenBank/DDBJ databases">
        <title>Deep-cultivation of Planctomycetes and their phenomic and genomic characterization uncovers novel biology.</title>
        <authorList>
            <person name="Wiegand S."/>
            <person name="Jogler M."/>
            <person name="Boedeker C."/>
            <person name="Pinto D."/>
            <person name="Vollmers J."/>
            <person name="Rivas-Marin E."/>
            <person name="Kohn T."/>
            <person name="Peeters S.H."/>
            <person name="Heuer A."/>
            <person name="Rast P."/>
            <person name="Oberbeckmann S."/>
            <person name="Bunk B."/>
            <person name="Jeske O."/>
            <person name="Meyerdierks A."/>
            <person name="Storesund J.E."/>
            <person name="Kallscheuer N."/>
            <person name="Luecker S."/>
            <person name="Lage O.M."/>
            <person name="Pohl T."/>
            <person name="Merkel B.J."/>
            <person name="Hornburger P."/>
            <person name="Mueller R.-W."/>
            <person name="Bruemmer F."/>
            <person name="Labrenz M."/>
            <person name="Spormann A.M."/>
            <person name="Op den Camp H."/>
            <person name="Overmann J."/>
            <person name="Amann R."/>
            <person name="Jetten M.S.M."/>
            <person name="Mascher T."/>
            <person name="Medema M.H."/>
            <person name="Devos D.P."/>
            <person name="Kaster A.-K."/>
            <person name="Ovreas L."/>
            <person name="Rohde M."/>
            <person name="Galperin M.Y."/>
            <person name="Jogler C."/>
        </authorList>
    </citation>
    <scope>NUCLEOTIDE SEQUENCE [LARGE SCALE GENOMIC DNA]</scope>
    <source>
        <strain evidence="19 20">Poly24</strain>
    </source>
</reference>
<dbReference type="InterPro" id="IPR010997">
    <property type="entry name" value="HRDC-like_sf"/>
</dbReference>
<dbReference type="Proteomes" id="UP000315082">
    <property type="component" value="Chromosome"/>
</dbReference>
<keyword evidence="5" id="KW-0547">Nucleotide-binding</keyword>
<dbReference type="GO" id="GO:0006260">
    <property type="term" value="P:DNA replication"/>
    <property type="evidence" value="ECO:0007669"/>
    <property type="project" value="InterPro"/>
</dbReference>
<gene>
    <name evidence="19" type="primary">recQ_1</name>
    <name evidence="19" type="ORF">Poly24_09990</name>
</gene>
<evidence type="ECO:0000256" key="9">
    <source>
        <dbReference type="ARBA" id="ARBA00023125"/>
    </source>
</evidence>
<dbReference type="InterPro" id="IPR036388">
    <property type="entry name" value="WH-like_DNA-bd_sf"/>
</dbReference>
<evidence type="ECO:0000256" key="1">
    <source>
        <dbReference type="ARBA" id="ARBA00001946"/>
    </source>
</evidence>
<dbReference type="Gene3D" id="3.40.50.300">
    <property type="entry name" value="P-loop containing nucleotide triphosphate hydrolases"/>
    <property type="match status" value="2"/>
</dbReference>
<feature type="compositionally biased region" description="Acidic residues" evidence="15">
    <location>
        <begin position="806"/>
        <end position="831"/>
    </location>
</feature>
<dbReference type="PROSITE" id="PS50967">
    <property type="entry name" value="HRDC"/>
    <property type="match status" value="1"/>
</dbReference>
<dbReference type="GO" id="GO:0009378">
    <property type="term" value="F:four-way junction helicase activity"/>
    <property type="evidence" value="ECO:0007669"/>
    <property type="project" value="TreeGrafter"/>
</dbReference>
<dbReference type="GO" id="GO:0030894">
    <property type="term" value="C:replisome"/>
    <property type="evidence" value="ECO:0007669"/>
    <property type="project" value="TreeGrafter"/>
</dbReference>
<dbReference type="InterPro" id="IPR044876">
    <property type="entry name" value="HRDC_dom_sf"/>
</dbReference>
<evidence type="ECO:0000256" key="13">
    <source>
        <dbReference type="ARBA" id="ARBA00044535"/>
    </source>
</evidence>
<evidence type="ECO:0000256" key="6">
    <source>
        <dbReference type="ARBA" id="ARBA00022801"/>
    </source>
</evidence>
<dbReference type="PROSITE" id="PS51192">
    <property type="entry name" value="HELICASE_ATP_BIND_1"/>
    <property type="match status" value="1"/>
</dbReference>
<name>A0A518JP40_9BACT</name>
<dbReference type="RefSeq" id="WP_145091245.1">
    <property type="nucleotide sequence ID" value="NZ_CP036348.1"/>
</dbReference>
<protein>
    <recommendedName>
        <fullName evidence="13">ATP-dependent DNA helicase RecQ</fullName>
        <ecNumber evidence="12">5.6.2.4</ecNumber>
    </recommendedName>
    <alternativeName>
        <fullName evidence="14">DNA 3'-5' helicase RecQ</fullName>
    </alternativeName>
</protein>
<dbReference type="Gene3D" id="1.10.10.10">
    <property type="entry name" value="Winged helix-like DNA-binding domain superfamily/Winged helix DNA-binding domain"/>
    <property type="match status" value="1"/>
</dbReference>
<dbReference type="InterPro" id="IPR004589">
    <property type="entry name" value="DNA_helicase_ATP-dep_RecQ"/>
</dbReference>
<keyword evidence="9" id="KW-0238">DNA-binding</keyword>
<feature type="region of interest" description="Disordered" evidence="15">
    <location>
        <begin position="805"/>
        <end position="897"/>
    </location>
</feature>
<comment type="similarity">
    <text evidence="3">Belongs to the helicase family. RecQ subfamily.</text>
</comment>
<feature type="domain" description="Helicase C-terminal" evidence="18">
    <location>
        <begin position="220"/>
        <end position="382"/>
    </location>
</feature>
<dbReference type="AlphaFoldDB" id="A0A518JP40"/>
<dbReference type="Pfam" id="PF00270">
    <property type="entry name" value="DEAD"/>
    <property type="match status" value="1"/>
</dbReference>
<dbReference type="PANTHER" id="PTHR13710">
    <property type="entry name" value="DNA HELICASE RECQ FAMILY MEMBER"/>
    <property type="match status" value="1"/>
</dbReference>
<dbReference type="GO" id="GO:0006281">
    <property type="term" value="P:DNA repair"/>
    <property type="evidence" value="ECO:0007669"/>
    <property type="project" value="InterPro"/>
</dbReference>
<dbReference type="PANTHER" id="PTHR13710:SF105">
    <property type="entry name" value="ATP-DEPENDENT DNA HELICASE Q1"/>
    <property type="match status" value="1"/>
</dbReference>
<dbReference type="InterPro" id="IPR014001">
    <property type="entry name" value="Helicase_ATP-bd"/>
</dbReference>
<dbReference type="InterPro" id="IPR002121">
    <property type="entry name" value="HRDC_dom"/>
</dbReference>
<dbReference type="InterPro" id="IPR011545">
    <property type="entry name" value="DEAD/DEAH_box_helicase_dom"/>
</dbReference>
<evidence type="ECO:0000256" key="14">
    <source>
        <dbReference type="ARBA" id="ARBA00044550"/>
    </source>
</evidence>
<keyword evidence="10" id="KW-0413">Isomerase</keyword>
<dbReference type="GO" id="GO:0016787">
    <property type="term" value="F:hydrolase activity"/>
    <property type="evidence" value="ECO:0007669"/>
    <property type="project" value="UniProtKB-KW"/>
</dbReference>
<dbReference type="SMART" id="SM00956">
    <property type="entry name" value="RQC"/>
    <property type="match status" value="1"/>
</dbReference>
<keyword evidence="4" id="KW-0479">Metal-binding</keyword>
<dbReference type="KEGG" id="rcf:Poly24_09990"/>
<evidence type="ECO:0000256" key="5">
    <source>
        <dbReference type="ARBA" id="ARBA00022741"/>
    </source>
</evidence>
<evidence type="ECO:0000259" key="17">
    <source>
        <dbReference type="PROSITE" id="PS51192"/>
    </source>
</evidence>
<evidence type="ECO:0000259" key="16">
    <source>
        <dbReference type="PROSITE" id="PS50967"/>
    </source>
</evidence>
<accession>A0A518JP40</accession>
<organism evidence="19 20">
    <name type="scientific">Rosistilla carotiformis</name>
    <dbReference type="NCBI Taxonomy" id="2528017"/>
    <lineage>
        <taxon>Bacteria</taxon>
        <taxon>Pseudomonadati</taxon>
        <taxon>Planctomycetota</taxon>
        <taxon>Planctomycetia</taxon>
        <taxon>Pirellulales</taxon>
        <taxon>Pirellulaceae</taxon>
        <taxon>Rosistilla</taxon>
    </lineage>
</organism>
<dbReference type="PROSITE" id="PS51194">
    <property type="entry name" value="HELICASE_CTER"/>
    <property type="match status" value="1"/>
</dbReference>
<dbReference type="OrthoDB" id="9763310at2"/>
<feature type="domain" description="Helicase ATP-binding" evidence="17">
    <location>
        <begin position="27"/>
        <end position="196"/>
    </location>
</feature>
<dbReference type="SMART" id="SM00341">
    <property type="entry name" value="HRDC"/>
    <property type="match status" value="1"/>
</dbReference>
<dbReference type="SUPFAM" id="SSF46785">
    <property type="entry name" value="Winged helix' DNA-binding domain"/>
    <property type="match status" value="1"/>
</dbReference>
<evidence type="ECO:0000256" key="3">
    <source>
        <dbReference type="ARBA" id="ARBA00005446"/>
    </source>
</evidence>
<dbReference type="SUPFAM" id="SSF47819">
    <property type="entry name" value="HRDC-like"/>
    <property type="match status" value="1"/>
</dbReference>
<evidence type="ECO:0000256" key="15">
    <source>
        <dbReference type="SAM" id="MobiDB-lite"/>
    </source>
</evidence>
<dbReference type="SMART" id="SM00487">
    <property type="entry name" value="DEXDc"/>
    <property type="match status" value="1"/>
</dbReference>
<dbReference type="GO" id="GO:0043590">
    <property type="term" value="C:bacterial nucleoid"/>
    <property type="evidence" value="ECO:0007669"/>
    <property type="project" value="TreeGrafter"/>
</dbReference>
<dbReference type="InterPro" id="IPR001650">
    <property type="entry name" value="Helicase_C-like"/>
</dbReference>
<comment type="cofactor">
    <cofactor evidence="2">
        <name>Zn(2+)</name>
        <dbReference type="ChEBI" id="CHEBI:29105"/>
    </cofactor>
</comment>
<dbReference type="SMART" id="SM00490">
    <property type="entry name" value="HELICc"/>
    <property type="match status" value="1"/>
</dbReference>
<dbReference type="GO" id="GO:0005737">
    <property type="term" value="C:cytoplasm"/>
    <property type="evidence" value="ECO:0007669"/>
    <property type="project" value="TreeGrafter"/>
</dbReference>
<keyword evidence="7 19" id="KW-0347">Helicase</keyword>
<dbReference type="GO" id="GO:0005524">
    <property type="term" value="F:ATP binding"/>
    <property type="evidence" value="ECO:0007669"/>
    <property type="project" value="UniProtKB-KW"/>
</dbReference>
<keyword evidence="6 19" id="KW-0378">Hydrolase</keyword>
<dbReference type="GO" id="GO:0046872">
    <property type="term" value="F:metal ion binding"/>
    <property type="evidence" value="ECO:0007669"/>
    <property type="project" value="UniProtKB-KW"/>
</dbReference>
<dbReference type="GO" id="GO:0006310">
    <property type="term" value="P:DNA recombination"/>
    <property type="evidence" value="ECO:0007669"/>
    <property type="project" value="InterPro"/>
</dbReference>
<dbReference type="GO" id="GO:0003677">
    <property type="term" value="F:DNA binding"/>
    <property type="evidence" value="ECO:0007669"/>
    <property type="project" value="UniProtKB-KW"/>
</dbReference>
<dbReference type="InterPro" id="IPR018982">
    <property type="entry name" value="RQC_domain"/>
</dbReference>
<dbReference type="Gene3D" id="1.10.150.80">
    <property type="entry name" value="HRDC domain"/>
    <property type="match status" value="1"/>
</dbReference>
<dbReference type="CDD" id="cd18794">
    <property type="entry name" value="SF2_C_RecQ"/>
    <property type="match status" value="1"/>
</dbReference>